<evidence type="ECO:0000313" key="13">
    <source>
        <dbReference type="Proteomes" id="UP000184387"/>
    </source>
</evidence>
<organism evidence="12 13">
    <name type="scientific">Muricoccus roseus</name>
    <dbReference type="NCBI Taxonomy" id="198092"/>
    <lineage>
        <taxon>Bacteria</taxon>
        <taxon>Pseudomonadati</taxon>
        <taxon>Pseudomonadota</taxon>
        <taxon>Alphaproteobacteria</taxon>
        <taxon>Acetobacterales</taxon>
        <taxon>Roseomonadaceae</taxon>
        <taxon>Muricoccus</taxon>
    </lineage>
</organism>
<evidence type="ECO:0000256" key="2">
    <source>
        <dbReference type="ARBA" id="ARBA00004141"/>
    </source>
</evidence>
<evidence type="ECO:0000256" key="9">
    <source>
        <dbReference type="RuleBase" id="RU364092"/>
    </source>
</evidence>
<dbReference type="InterPro" id="IPR045062">
    <property type="entry name" value="Cyt_c_biogenesis_CcsA/CcmC"/>
</dbReference>
<feature type="region of interest" description="Disordered" evidence="10">
    <location>
        <begin position="26"/>
        <end position="46"/>
    </location>
</feature>
<keyword evidence="6 9" id="KW-0201">Cytochrome c-type biogenesis</keyword>
<evidence type="ECO:0000313" key="12">
    <source>
        <dbReference type="EMBL" id="SHJ16436.1"/>
    </source>
</evidence>
<feature type="transmembrane region" description="Helical" evidence="9">
    <location>
        <begin position="122"/>
        <end position="143"/>
    </location>
</feature>
<reference evidence="12 13" key="1">
    <citation type="submission" date="2016-11" db="EMBL/GenBank/DDBJ databases">
        <authorList>
            <person name="Jaros S."/>
            <person name="Januszkiewicz K."/>
            <person name="Wedrychowicz H."/>
        </authorList>
    </citation>
    <scope>NUCLEOTIDE SEQUENCE [LARGE SCALE GENOMIC DNA]</scope>
    <source>
        <strain evidence="12 13">DSM 14916</strain>
    </source>
</reference>
<dbReference type="GO" id="GO:0017004">
    <property type="term" value="P:cytochrome complex assembly"/>
    <property type="evidence" value="ECO:0007669"/>
    <property type="project" value="UniProtKB-KW"/>
</dbReference>
<keyword evidence="13" id="KW-1185">Reference proteome</keyword>
<feature type="transmembrane region" description="Helical" evidence="9">
    <location>
        <begin position="256"/>
        <end position="281"/>
    </location>
</feature>
<dbReference type="EMBL" id="FQZF01000009">
    <property type="protein sequence ID" value="SHJ16436.1"/>
    <property type="molecule type" value="Genomic_DNA"/>
</dbReference>
<evidence type="ECO:0000256" key="5">
    <source>
        <dbReference type="ARBA" id="ARBA00022692"/>
    </source>
</evidence>
<evidence type="ECO:0000256" key="3">
    <source>
        <dbReference type="ARBA" id="ARBA00005840"/>
    </source>
</evidence>
<evidence type="ECO:0000256" key="7">
    <source>
        <dbReference type="ARBA" id="ARBA00022989"/>
    </source>
</evidence>
<keyword evidence="9" id="KW-0813">Transport</keyword>
<comment type="subcellular location">
    <subcellularLocation>
        <location evidence="9">Cell inner membrane</location>
    </subcellularLocation>
    <subcellularLocation>
        <location evidence="2">Membrane</location>
        <topology evidence="2">Multi-pass membrane protein</topology>
    </subcellularLocation>
</comment>
<evidence type="ECO:0000256" key="4">
    <source>
        <dbReference type="ARBA" id="ARBA00016463"/>
    </source>
</evidence>
<sequence>MAGRILGHGRAAPICGDGPPGLALHQFQRTPGRAKPPAPPRDRGAALRPWLPGRPALTTAAPLLHRFANPGRFLRATARLMPWLWGLSLAVLLPAAGWALLASPADWQQGETVRIMYVHVPMAWLAMSGYAGLAIASLLALVWKHPLADLAARELSPVGAVATALCLATGSLWGRPMWGTWWAWDARMTSVLVLFFLWVGHAAITRAFEDEERGARVGAILALVGVVNLPIVKFSVDWWNTLHQPASVARIEGPSMHISMLGPLLACAIGFSLLFGTLVLARVRAAVMERRVQALELARAREADRAPAPEAVPA</sequence>
<accession>A0A1M6H2Q5</accession>
<feature type="transmembrane region" description="Helical" evidence="9">
    <location>
        <begin position="186"/>
        <end position="205"/>
    </location>
</feature>
<feature type="transmembrane region" description="Helical" evidence="9">
    <location>
        <begin position="155"/>
        <end position="174"/>
    </location>
</feature>
<evidence type="ECO:0000259" key="11">
    <source>
        <dbReference type="Pfam" id="PF01578"/>
    </source>
</evidence>
<dbReference type="PANTHER" id="PTHR30071:SF1">
    <property type="entry name" value="CYTOCHROME B_B6 PROTEIN-RELATED"/>
    <property type="match status" value="1"/>
</dbReference>
<gene>
    <name evidence="9" type="primary">ccmC</name>
    <name evidence="12" type="ORF">SAMN02745194_01904</name>
</gene>
<dbReference type="GO" id="GO:0005886">
    <property type="term" value="C:plasma membrane"/>
    <property type="evidence" value="ECO:0007669"/>
    <property type="project" value="UniProtKB-SubCell"/>
</dbReference>
<evidence type="ECO:0000256" key="1">
    <source>
        <dbReference type="ARBA" id="ARBA00002442"/>
    </source>
</evidence>
<dbReference type="NCBIfam" id="TIGR01191">
    <property type="entry name" value="ccmC"/>
    <property type="match status" value="1"/>
</dbReference>
<evidence type="ECO:0000256" key="8">
    <source>
        <dbReference type="ARBA" id="ARBA00023136"/>
    </source>
</evidence>
<dbReference type="Pfam" id="PF01578">
    <property type="entry name" value="Cytochrom_C_asm"/>
    <property type="match status" value="1"/>
</dbReference>
<dbReference type="OrthoDB" id="9778550at2"/>
<keyword evidence="9" id="KW-1003">Cell membrane</keyword>
<comment type="similarity">
    <text evidence="3 9">Belongs to the CcmC/CycZ/HelC family.</text>
</comment>
<dbReference type="STRING" id="198092.SAMN02745194_01904"/>
<feature type="transmembrane region" description="Helical" evidence="9">
    <location>
        <begin position="82"/>
        <end position="102"/>
    </location>
</feature>
<keyword evidence="7 9" id="KW-1133">Transmembrane helix</keyword>
<dbReference type="InterPro" id="IPR003557">
    <property type="entry name" value="Cyt_c_biogenesis_CcmC"/>
</dbReference>
<protein>
    <recommendedName>
        <fullName evidence="4 9">Heme exporter protein C</fullName>
    </recommendedName>
    <alternativeName>
        <fullName evidence="9">Cytochrome c-type biogenesis protein</fullName>
    </alternativeName>
</protein>
<feature type="domain" description="Cytochrome c assembly protein" evidence="11">
    <location>
        <begin position="73"/>
        <end position="243"/>
    </location>
</feature>
<evidence type="ECO:0000256" key="6">
    <source>
        <dbReference type="ARBA" id="ARBA00022748"/>
    </source>
</evidence>
<dbReference type="GO" id="GO:0020037">
    <property type="term" value="F:heme binding"/>
    <property type="evidence" value="ECO:0007669"/>
    <property type="project" value="InterPro"/>
</dbReference>
<dbReference type="AlphaFoldDB" id="A0A1M6H2Q5"/>
<keyword evidence="8 9" id="KW-0472">Membrane</keyword>
<dbReference type="PRINTS" id="PR01386">
    <property type="entry name" value="CCMCBIOGNSIS"/>
</dbReference>
<keyword evidence="9" id="KW-0997">Cell inner membrane</keyword>
<name>A0A1M6H2Q5_9PROT</name>
<dbReference type="Proteomes" id="UP000184387">
    <property type="component" value="Unassembled WGS sequence"/>
</dbReference>
<evidence type="ECO:0000256" key="10">
    <source>
        <dbReference type="SAM" id="MobiDB-lite"/>
    </source>
</evidence>
<keyword evidence="5 9" id="KW-0812">Transmembrane</keyword>
<dbReference type="PANTHER" id="PTHR30071">
    <property type="entry name" value="HEME EXPORTER PROTEIN C"/>
    <property type="match status" value="1"/>
</dbReference>
<comment type="function">
    <text evidence="1 9">Required for the export of heme to the periplasm for the biogenesis of c-type cytochromes.</text>
</comment>
<dbReference type="GO" id="GO:0015232">
    <property type="term" value="F:heme transmembrane transporter activity"/>
    <property type="evidence" value="ECO:0007669"/>
    <property type="project" value="InterPro"/>
</dbReference>
<dbReference type="InterPro" id="IPR002541">
    <property type="entry name" value="Cyt_c_assembly"/>
</dbReference>
<feature type="transmembrane region" description="Helical" evidence="9">
    <location>
        <begin position="217"/>
        <end position="236"/>
    </location>
</feature>
<proteinExistence type="inferred from homology"/>